<accession>W7X381</accession>
<dbReference type="AlphaFoldDB" id="W7X381"/>
<evidence type="ECO:0000313" key="3">
    <source>
        <dbReference type="Proteomes" id="UP000009168"/>
    </source>
</evidence>
<dbReference type="KEGG" id="tet:TTHERM_000947479"/>
<dbReference type="Proteomes" id="UP000009168">
    <property type="component" value="Unassembled WGS sequence"/>
</dbReference>
<dbReference type="RefSeq" id="XP_012655575.1">
    <property type="nucleotide sequence ID" value="XM_012800121.1"/>
</dbReference>
<keyword evidence="3" id="KW-1185">Reference proteome</keyword>
<sequence length="143" mass="16420">MQQEGPTLESTFQAIGILITLLSINYTVTSKAIAIFISTNAKKIEENIYVIAQDSFRYLTRLELSNYFKLQQQKIKQMNSKTIVAATHKNTQSSKSVNTTKNDTPKPNRAILNLRFFLYVQRDLIILLIYFISGKFMCLQESD</sequence>
<organism evidence="2 3">
    <name type="scientific">Tetrahymena thermophila (strain SB210)</name>
    <dbReference type="NCBI Taxonomy" id="312017"/>
    <lineage>
        <taxon>Eukaryota</taxon>
        <taxon>Sar</taxon>
        <taxon>Alveolata</taxon>
        <taxon>Ciliophora</taxon>
        <taxon>Intramacronucleata</taxon>
        <taxon>Oligohymenophorea</taxon>
        <taxon>Hymenostomatida</taxon>
        <taxon>Tetrahymenina</taxon>
        <taxon>Tetrahymenidae</taxon>
        <taxon>Tetrahymena</taxon>
    </lineage>
</organism>
<dbReference type="EMBL" id="GG662452">
    <property type="protein sequence ID" value="EWS71897.1"/>
    <property type="molecule type" value="Genomic_DNA"/>
</dbReference>
<evidence type="ECO:0000256" key="1">
    <source>
        <dbReference type="SAM" id="Phobius"/>
    </source>
</evidence>
<gene>
    <name evidence="2" type="ORF">TTHERM_000947479</name>
</gene>
<name>W7X381_TETTS</name>
<reference evidence="3" key="1">
    <citation type="journal article" date="2006" name="PLoS Biol.">
        <title>Macronuclear genome sequence of the ciliate Tetrahymena thermophila, a model eukaryote.</title>
        <authorList>
            <person name="Eisen J.A."/>
            <person name="Coyne R.S."/>
            <person name="Wu M."/>
            <person name="Wu D."/>
            <person name="Thiagarajan M."/>
            <person name="Wortman J.R."/>
            <person name="Badger J.H."/>
            <person name="Ren Q."/>
            <person name="Amedeo P."/>
            <person name="Jones K.M."/>
            <person name="Tallon L.J."/>
            <person name="Delcher A.L."/>
            <person name="Salzberg S.L."/>
            <person name="Silva J.C."/>
            <person name="Haas B.J."/>
            <person name="Majoros W.H."/>
            <person name="Farzad M."/>
            <person name="Carlton J.M."/>
            <person name="Smith R.K. Jr."/>
            <person name="Garg J."/>
            <person name="Pearlman R.E."/>
            <person name="Karrer K.M."/>
            <person name="Sun L."/>
            <person name="Manning G."/>
            <person name="Elde N.C."/>
            <person name="Turkewitz A.P."/>
            <person name="Asai D.J."/>
            <person name="Wilkes D.E."/>
            <person name="Wang Y."/>
            <person name="Cai H."/>
            <person name="Collins K."/>
            <person name="Stewart B.A."/>
            <person name="Lee S.R."/>
            <person name="Wilamowska K."/>
            <person name="Weinberg Z."/>
            <person name="Ruzzo W.L."/>
            <person name="Wloga D."/>
            <person name="Gaertig J."/>
            <person name="Frankel J."/>
            <person name="Tsao C.-C."/>
            <person name="Gorovsky M.A."/>
            <person name="Keeling P.J."/>
            <person name="Waller R.F."/>
            <person name="Patron N.J."/>
            <person name="Cherry J.M."/>
            <person name="Stover N.A."/>
            <person name="Krieger C.J."/>
            <person name="del Toro C."/>
            <person name="Ryder H.F."/>
            <person name="Williamson S.C."/>
            <person name="Barbeau R.A."/>
            <person name="Hamilton E.P."/>
            <person name="Orias E."/>
        </authorList>
    </citation>
    <scope>NUCLEOTIDE SEQUENCE [LARGE SCALE GENOMIC DNA]</scope>
    <source>
        <strain evidence="3">SB210</strain>
    </source>
</reference>
<evidence type="ECO:0000313" key="2">
    <source>
        <dbReference type="EMBL" id="EWS71897.1"/>
    </source>
</evidence>
<feature type="transmembrane region" description="Helical" evidence="1">
    <location>
        <begin position="12"/>
        <end position="37"/>
    </location>
</feature>
<keyword evidence="1 2" id="KW-0812">Transmembrane</keyword>
<dbReference type="GeneID" id="24441202"/>
<keyword evidence="1" id="KW-1133">Transmembrane helix</keyword>
<dbReference type="InParanoid" id="W7X381"/>
<proteinExistence type="predicted"/>
<keyword evidence="1" id="KW-0472">Membrane</keyword>
<feature type="transmembrane region" description="Helical" evidence="1">
    <location>
        <begin position="116"/>
        <end position="133"/>
    </location>
</feature>
<protein>
    <submittedName>
        <fullName evidence="2">Transmembrane protein, putative</fullName>
    </submittedName>
</protein>